<dbReference type="InterPro" id="IPR017907">
    <property type="entry name" value="Znf_RING_CS"/>
</dbReference>
<evidence type="ECO:0000313" key="7">
    <source>
        <dbReference type="Proteomes" id="UP000187209"/>
    </source>
</evidence>
<evidence type="ECO:0000313" key="6">
    <source>
        <dbReference type="EMBL" id="OMJ78217.1"/>
    </source>
</evidence>
<keyword evidence="1" id="KW-0479">Metal-binding</keyword>
<feature type="domain" description="RING-type" evidence="5">
    <location>
        <begin position="236"/>
        <end position="266"/>
    </location>
</feature>
<dbReference type="GO" id="GO:0008270">
    <property type="term" value="F:zinc ion binding"/>
    <property type="evidence" value="ECO:0007669"/>
    <property type="project" value="UniProtKB-KW"/>
</dbReference>
<reference evidence="6 7" key="1">
    <citation type="submission" date="2016-11" db="EMBL/GenBank/DDBJ databases">
        <title>The macronuclear genome of Stentor coeruleus: a giant cell with tiny introns.</title>
        <authorList>
            <person name="Slabodnick M."/>
            <person name="Ruby J.G."/>
            <person name="Reiff S.B."/>
            <person name="Swart E.C."/>
            <person name="Gosai S."/>
            <person name="Prabakaran S."/>
            <person name="Witkowska E."/>
            <person name="Larue G.E."/>
            <person name="Fisher S."/>
            <person name="Freeman R.M."/>
            <person name="Gunawardena J."/>
            <person name="Chu W."/>
            <person name="Stover N.A."/>
            <person name="Gregory B.D."/>
            <person name="Nowacki M."/>
            <person name="Derisi J."/>
            <person name="Roy S.W."/>
            <person name="Marshall W.F."/>
            <person name="Sood P."/>
        </authorList>
    </citation>
    <scope>NUCLEOTIDE SEQUENCE [LARGE SCALE GENOMIC DNA]</scope>
    <source>
        <strain evidence="6">WM001</strain>
    </source>
</reference>
<dbReference type="EMBL" id="MPUH01000533">
    <property type="protein sequence ID" value="OMJ78217.1"/>
    <property type="molecule type" value="Genomic_DNA"/>
</dbReference>
<feature type="domain" description="RING-type" evidence="5">
    <location>
        <begin position="275"/>
        <end position="315"/>
    </location>
</feature>
<feature type="domain" description="RING-type" evidence="5">
    <location>
        <begin position="35"/>
        <end position="73"/>
    </location>
</feature>
<keyword evidence="7" id="KW-1185">Reference proteome</keyword>
<comment type="caution">
    <text evidence="6">The sequence shown here is derived from an EMBL/GenBank/DDBJ whole genome shotgun (WGS) entry which is preliminary data.</text>
</comment>
<gene>
    <name evidence="6" type="ORF">SteCoe_22020</name>
</gene>
<name>A0A1R2BN60_9CILI</name>
<feature type="region of interest" description="Disordered" evidence="4">
    <location>
        <begin position="144"/>
        <end position="163"/>
    </location>
</feature>
<dbReference type="AlphaFoldDB" id="A0A1R2BN60"/>
<keyword evidence="2" id="KW-0863">Zinc-finger</keyword>
<evidence type="ECO:0000256" key="3">
    <source>
        <dbReference type="ARBA" id="ARBA00022833"/>
    </source>
</evidence>
<dbReference type="PROSITE" id="PS00518">
    <property type="entry name" value="ZF_RING_1"/>
    <property type="match status" value="1"/>
</dbReference>
<dbReference type="SMART" id="SM00184">
    <property type="entry name" value="RING"/>
    <property type="match status" value="5"/>
</dbReference>
<organism evidence="6 7">
    <name type="scientific">Stentor coeruleus</name>
    <dbReference type="NCBI Taxonomy" id="5963"/>
    <lineage>
        <taxon>Eukaryota</taxon>
        <taxon>Sar</taxon>
        <taxon>Alveolata</taxon>
        <taxon>Ciliophora</taxon>
        <taxon>Postciliodesmatophora</taxon>
        <taxon>Heterotrichea</taxon>
        <taxon>Heterotrichida</taxon>
        <taxon>Stentoridae</taxon>
        <taxon>Stentor</taxon>
    </lineage>
</organism>
<evidence type="ECO:0000259" key="5">
    <source>
        <dbReference type="SMART" id="SM00184"/>
    </source>
</evidence>
<accession>A0A1R2BN60</accession>
<feature type="domain" description="RING-type" evidence="5">
    <location>
        <begin position="350"/>
        <end position="383"/>
    </location>
</feature>
<evidence type="ECO:0000256" key="4">
    <source>
        <dbReference type="SAM" id="MobiDB-lite"/>
    </source>
</evidence>
<proteinExistence type="predicted"/>
<sequence>MKKYNLSYHKKNQGQKVKTISKPRASSALSQKPKCNSCLKQTNKVEILDCGHEICSDCEENCEKCSRYFCILCFNMQNNICKNCFLTKPTNSYIPNPCYDKTSKHTTSLSCPPGFPSESFYESKKASKDPRKSTNLFIKSSIKSTPSHPLQYSSPSEPDSPTSLFKNLQNDSQHFPNEITIFTSYFIEKTLHNNIIAQGKCEHCQKISNKLLPRFCSHKICSDCTWEIKNFKEGFCSMCKNKRKVKFKQCGCLFCRECEPFKCQICFYNETPENCEKCWKKSQGKWLECDHFRCYECLSNEIGCDECMKEPCMRCKKYSREVKETKTECRICDKCMDLSFMKEFRGITVCKNCGEHNRVKKMFHCKHKGCEMCIESNPMCFACLFEKKILASYAVHYQECFKCRKSVSKFELFCGHSICYDCISYKMLEILDFCCLFCSVHKGKTCLNCKKRAEWKFFPNENTLQKKCCNTHYCVNCFNKKHHFMGKLFQCSCTSLPKNN</sequence>
<keyword evidence="3" id="KW-0862">Zinc</keyword>
<dbReference type="Proteomes" id="UP000187209">
    <property type="component" value="Unassembled WGS sequence"/>
</dbReference>
<evidence type="ECO:0000256" key="1">
    <source>
        <dbReference type="ARBA" id="ARBA00022723"/>
    </source>
</evidence>
<feature type="domain" description="RING-type" evidence="5">
    <location>
        <begin position="400"/>
        <end position="438"/>
    </location>
</feature>
<dbReference type="InterPro" id="IPR001841">
    <property type="entry name" value="Znf_RING"/>
</dbReference>
<protein>
    <recommendedName>
        <fullName evidence="5">RING-type domain-containing protein</fullName>
    </recommendedName>
</protein>
<evidence type="ECO:0000256" key="2">
    <source>
        <dbReference type="ARBA" id="ARBA00022771"/>
    </source>
</evidence>